<dbReference type="PANTHER" id="PTHR42928">
    <property type="entry name" value="TRICARBOXYLATE-BINDING PROTEIN"/>
    <property type="match status" value="1"/>
</dbReference>
<accession>A0A225MW80</accession>
<dbReference type="Gene3D" id="3.40.190.10">
    <property type="entry name" value="Periplasmic binding protein-like II"/>
    <property type="match status" value="1"/>
</dbReference>
<evidence type="ECO:0000256" key="1">
    <source>
        <dbReference type="ARBA" id="ARBA00006987"/>
    </source>
</evidence>
<evidence type="ECO:0000313" key="3">
    <source>
        <dbReference type="EMBL" id="OWT63841.1"/>
    </source>
</evidence>
<dbReference type="Gene3D" id="3.40.190.150">
    <property type="entry name" value="Bordetella uptake gene, domain 1"/>
    <property type="match status" value="1"/>
</dbReference>
<dbReference type="EMBL" id="NJIH01000003">
    <property type="protein sequence ID" value="OWT63841.1"/>
    <property type="molecule type" value="Genomic_DNA"/>
</dbReference>
<evidence type="ECO:0000256" key="2">
    <source>
        <dbReference type="SAM" id="SignalP"/>
    </source>
</evidence>
<protein>
    <recommendedName>
        <fullName evidence="5">LacI family transcriptional regulator</fullName>
    </recommendedName>
</protein>
<dbReference type="AlphaFoldDB" id="A0A225MW80"/>
<dbReference type="Proteomes" id="UP000214603">
    <property type="component" value="Unassembled WGS sequence"/>
</dbReference>
<gene>
    <name evidence="3" type="ORF">CEY11_05915</name>
</gene>
<evidence type="ECO:0008006" key="5">
    <source>
        <dbReference type="Google" id="ProtNLM"/>
    </source>
</evidence>
<feature type="chain" id="PRO_5012307757" description="LacI family transcriptional regulator" evidence="2">
    <location>
        <begin position="20"/>
        <end position="322"/>
    </location>
</feature>
<evidence type="ECO:0000313" key="4">
    <source>
        <dbReference type="Proteomes" id="UP000214603"/>
    </source>
</evidence>
<sequence>MTWKLLATTLLATSALAAAAPAQSAWPDKPIRIVVPFAPGSFTDVAARAVGNVLSQQIGQPVVVENHGGAGSTIGTEIVAHAKPDGYTFLLTDNSFAVSAALYSKLPYKPFQDLTQVSLIAEAPAVLVARSDLPTKTLKATLDDARAHPDKLTFGSGGTGSSAHLAMEMLLLQAHVKARHIPYKGVAAAITDIVAKRIDIGIGSVGSTAQYIVNGRIMGLAVSGNKRHPMFPQVPTFAEAGYPDYQMMYRFGVMAPAQTPTAIITRMQKEIAVALKSPAVGKVFGTAGVEPKSSTPADYAKEVRDESNMWKDVIHRANVKME</sequence>
<organism evidence="3 4">
    <name type="scientific">Candidimonas nitroreducens</name>
    <dbReference type="NCBI Taxonomy" id="683354"/>
    <lineage>
        <taxon>Bacteria</taxon>
        <taxon>Pseudomonadati</taxon>
        <taxon>Pseudomonadota</taxon>
        <taxon>Betaproteobacteria</taxon>
        <taxon>Burkholderiales</taxon>
        <taxon>Alcaligenaceae</taxon>
        <taxon>Candidimonas</taxon>
    </lineage>
</organism>
<proteinExistence type="inferred from homology"/>
<dbReference type="SUPFAM" id="SSF53850">
    <property type="entry name" value="Periplasmic binding protein-like II"/>
    <property type="match status" value="1"/>
</dbReference>
<name>A0A225MW80_9BURK</name>
<dbReference type="PIRSF" id="PIRSF017082">
    <property type="entry name" value="YflP"/>
    <property type="match status" value="1"/>
</dbReference>
<dbReference type="Pfam" id="PF03401">
    <property type="entry name" value="TctC"/>
    <property type="match status" value="1"/>
</dbReference>
<dbReference type="CDD" id="cd13578">
    <property type="entry name" value="PBP2_Bug27"/>
    <property type="match status" value="1"/>
</dbReference>
<keyword evidence="2" id="KW-0732">Signal</keyword>
<dbReference type="OrthoDB" id="8680509at2"/>
<reference evidence="4" key="1">
    <citation type="submission" date="2017-06" db="EMBL/GenBank/DDBJ databases">
        <title>Herbaspirillum phytohormonus sp. nov., isolated from the root nodule of Robinia pseudoacacia in lead-zinc mine.</title>
        <authorList>
            <person name="Fan M."/>
            <person name="Lin Y."/>
        </authorList>
    </citation>
    <scope>NUCLEOTIDE SEQUENCE [LARGE SCALE GENOMIC DNA]</scope>
    <source>
        <strain evidence="4">SC-089</strain>
    </source>
</reference>
<keyword evidence="4" id="KW-1185">Reference proteome</keyword>
<comment type="caution">
    <text evidence="3">The sequence shown here is derived from an EMBL/GenBank/DDBJ whole genome shotgun (WGS) entry which is preliminary data.</text>
</comment>
<comment type="similarity">
    <text evidence="1">Belongs to the UPF0065 (bug) family.</text>
</comment>
<dbReference type="InterPro" id="IPR042100">
    <property type="entry name" value="Bug_dom1"/>
</dbReference>
<feature type="signal peptide" evidence="2">
    <location>
        <begin position="1"/>
        <end position="19"/>
    </location>
</feature>
<dbReference type="PANTHER" id="PTHR42928:SF5">
    <property type="entry name" value="BLR1237 PROTEIN"/>
    <property type="match status" value="1"/>
</dbReference>
<dbReference type="RefSeq" id="WP_088602420.1">
    <property type="nucleotide sequence ID" value="NZ_NJIH01000003.1"/>
</dbReference>
<dbReference type="InterPro" id="IPR005064">
    <property type="entry name" value="BUG"/>
</dbReference>